<dbReference type="Pfam" id="PF02779">
    <property type="entry name" value="Transket_pyr"/>
    <property type="match status" value="1"/>
</dbReference>
<dbReference type="EMBL" id="UINC01075064">
    <property type="protein sequence ID" value="SVC12887.1"/>
    <property type="molecule type" value="Genomic_DNA"/>
</dbReference>
<dbReference type="PANTHER" id="PTHR43257:SF2">
    <property type="entry name" value="PYRUVATE DEHYDROGENASE E1 COMPONENT SUBUNIT BETA"/>
    <property type="match status" value="1"/>
</dbReference>
<gene>
    <name evidence="3" type="ORF">METZ01_LOCUS265741</name>
</gene>
<dbReference type="SUPFAM" id="SSF52518">
    <property type="entry name" value="Thiamin diphosphate-binding fold (THDP-binding)"/>
    <property type="match status" value="1"/>
</dbReference>
<dbReference type="AlphaFoldDB" id="A0A382JP99"/>
<accession>A0A382JP99</accession>
<keyword evidence="1" id="KW-0786">Thiamine pyrophosphate</keyword>
<dbReference type="PANTHER" id="PTHR43257">
    <property type="entry name" value="PYRUVATE DEHYDROGENASE E1 COMPONENT BETA SUBUNIT"/>
    <property type="match status" value="1"/>
</dbReference>
<reference evidence="3" key="1">
    <citation type="submission" date="2018-05" db="EMBL/GenBank/DDBJ databases">
        <authorList>
            <person name="Lanie J.A."/>
            <person name="Ng W.-L."/>
            <person name="Kazmierczak K.M."/>
            <person name="Andrzejewski T.M."/>
            <person name="Davidsen T.M."/>
            <person name="Wayne K.J."/>
            <person name="Tettelin H."/>
            <person name="Glass J.I."/>
            <person name="Rusch D."/>
            <person name="Podicherti R."/>
            <person name="Tsui H.-C.T."/>
            <person name="Winkler M.E."/>
        </authorList>
    </citation>
    <scope>NUCLEOTIDE SEQUENCE</scope>
</reference>
<dbReference type="InterPro" id="IPR029061">
    <property type="entry name" value="THDP-binding"/>
</dbReference>
<sequence length="173" mass="18448">MSEAVKQEPRVLPYVMAINEGIREVLKEQDNSFVAGEDVAGAGGVYGYYTGLLDDFGPERIYDTPISEKGIMGLGVGASATGCRPIVDLMFMDFIGECMDEIANQMAKMRFMFGGGAKLPVTVLTMAGAGQNLAAQHSQSLEAWLAHLPGIKVCCPSDAYDAKGMTIVAARDD</sequence>
<organism evidence="3">
    <name type="scientific">marine metagenome</name>
    <dbReference type="NCBI Taxonomy" id="408172"/>
    <lineage>
        <taxon>unclassified sequences</taxon>
        <taxon>metagenomes</taxon>
        <taxon>ecological metagenomes</taxon>
    </lineage>
</organism>
<feature type="non-terminal residue" evidence="3">
    <location>
        <position position="173"/>
    </location>
</feature>
<proteinExistence type="predicted"/>
<evidence type="ECO:0000313" key="3">
    <source>
        <dbReference type="EMBL" id="SVC12887.1"/>
    </source>
</evidence>
<dbReference type="InterPro" id="IPR005475">
    <property type="entry name" value="Transketolase-like_Pyr-bd"/>
</dbReference>
<feature type="domain" description="Transketolase-like pyrimidine-binding" evidence="2">
    <location>
        <begin position="12"/>
        <end position="173"/>
    </location>
</feature>
<dbReference type="Gene3D" id="3.40.50.970">
    <property type="match status" value="1"/>
</dbReference>
<dbReference type="CDD" id="cd07036">
    <property type="entry name" value="TPP_PYR_E1-PDHc-beta_like"/>
    <property type="match status" value="1"/>
</dbReference>
<evidence type="ECO:0000256" key="1">
    <source>
        <dbReference type="ARBA" id="ARBA00023052"/>
    </source>
</evidence>
<evidence type="ECO:0000259" key="2">
    <source>
        <dbReference type="SMART" id="SM00861"/>
    </source>
</evidence>
<dbReference type="SMART" id="SM00861">
    <property type="entry name" value="Transket_pyr"/>
    <property type="match status" value="1"/>
</dbReference>
<name>A0A382JP99_9ZZZZ</name>
<protein>
    <recommendedName>
        <fullName evidence="2">Transketolase-like pyrimidine-binding domain-containing protein</fullName>
    </recommendedName>
</protein>